<feature type="domain" description="Protein kinase" evidence="8">
    <location>
        <begin position="20"/>
        <end position="342"/>
    </location>
</feature>
<dbReference type="AlphaFoldDB" id="A0A023BD89"/>
<dbReference type="InterPro" id="IPR017441">
    <property type="entry name" value="Protein_kinase_ATP_BS"/>
</dbReference>
<dbReference type="PROSITE" id="PS00108">
    <property type="entry name" value="PROTEIN_KINASE_ST"/>
    <property type="match status" value="1"/>
</dbReference>
<feature type="compositionally biased region" description="Basic and acidic residues" evidence="7">
    <location>
        <begin position="628"/>
        <end position="637"/>
    </location>
</feature>
<evidence type="ECO:0000256" key="3">
    <source>
        <dbReference type="ARBA" id="ARBA00022741"/>
    </source>
</evidence>
<evidence type="ECO:0000256" key="7">
    <source>
        <dbReference type="SAM" id="MobiDB-lite"/>
    </source>
</evidence>
<dbReference type="VEuPathDB" id="CryptoDB:GNI_006960"/>
<dbReference type="PANTHER" id="PTHR24345:SF91">
    <property type="entry name" value="SERINE_THREONINE-PROTEIN KINASE PLK4"/>
    <property type="match status" value="1"/>
</dbReference>
<sequence>MDGPASIIGKKLKCGEYAYIEFLALLGTGASGAVYRVRRTVLNPGLAAPKVDLLAAKVIDVRQLNLSHRWDREREKLRREVKILATMSHSGVVNLHGVIDTNDWLVLLMDLVEGGELFTKVARGPMQEERARYVFIQIATTLKFLHGEGIIHRDLKLENVLVEKEVTSEPGTVEPGTVEPGTVEPGTLEPGTLEPGKPEPGTLEPGKPEPNGAARGGFYQVRVADFGLSKAVAGAFTVARSYVGTPQYWAPEVILAGRNQGSYSFSADLWSLGCLLFILVSGRYPFECEYDWENDVLKGNYTMADEVFDTVSEGCKDIIKGLLRVKPEERMTLEQVMKTDWFKAPCQPPLPELKPLHRAPIHMNLGPLFIGASAQSMEVEEIPSIPPASAPAAPADPQTPLPPAVATVGTLPLEAMTATERRQEQRKEGYRASVRQLFNATEMLELLVSVFYRFHQAYIVFRSNPQVALRIQSLLVDIKELTLATRKAFQSIGLTCGAVIELLDDIRLCVEDGKPEAALEMFDNLQSWVQEVLEEGNEVRKKYLVGLQHASALVQATRDMPATFTALSPIQMTLGEKAAVALESQIQKREFLDQSAEPQDLLDFLFVPTQETGFNAVEISSAVSMGDGTERTPDHTKPPTVAEVIDDHGAKIAPVERKDVPAKGKSHDEHNPNDLPDNRNQQLDAEAREGEAREGEAREGEAREGEARDDDTRDGDTRDGDTRDVNKASGHDKRTGEEKRTSEEQRTSEDNRMGEDKRMGEDLRSSVEWPNDEQQLVPVSNLQATPQGSGTTESYVRQTALLMRGLRELQRVANMLEESTTYWDNLSVALSLVQKFRDQTFVLLKHASGSKRQEQRLLERVAEYEAFWEELAKQTSTFVEGSRRSGESMRKFVNTFNESIVRTNALAEYYNQQRQQGRQLL</sequence>
<dbReference type="InterPro" id="IPR011009">
    <property type="entry name" value="Kinase-like_dom_sf"/>
</dbReference>
<reference evidence="9" key="1">
    <citation type="submission" date="2013-12" db="EMBL/GenBank/DDBJ databases">
        <authorList>
            <person name="Omoto C.K."/>
            <person name="Sibley D."/>
            <person name="Venepally P."/>
            <person name="Hadjithomas M."/>
            <person name="Karamycheva S."/>
            <person name="Brunk B."/>
            <person name="Roos D."/>
            <person name="Caler E."/>
            <person name="Lorenzi H."/>
        </authorList>
    </citation>
    <scope>NUCLEOTIDE SEQUENCE</scope>
</reference>
<protein>
    <submittedName>
        <fullName evidence="9">Protein kinase</fullName>
    </submittedName>
</protein>
<dbReference type="PANTHER" id="PTHR24345">
    <property type="entry name" value="SERINE/THREONINE-PROTEIN KINASE PLK"/>
    <property type="match status" value="1"/>
</dbReference>
<gene>
    <name evidence="9" type="ORF">GNI_006960</name>
</gene>
<evidence type="ECO:0000256" key="2">
    <source>
        <dbReference type="ARBA" id="ARBA00022679"/>
    </source>
</evidence>
<dbReference type="Proteomes" id="UP000019763">
    <property type="component" value="Unassembled WGS sequence"/>
</dbReference>
<dbReference type="OrthoDB" id="40902at2759"/>
<evidence type="ECO:0000259" key="8">
    <source>
        <dbReference type="PROSITE" id="PS50011"/>
    </source>
</evidence>
<evidence type="ECO:0000256" key="1">
    <source>
        <dbReference type="ARBA" id="ARBA00022527"/>
    </source>
</evidence>
<keyword evidence="5 6" id="KW-0067">ATP-binding</keyword>
<keyword evidence="10" id="KW-1185">Reference proteome</keyword>
<dbReference type="GeneID" id="22910526"/>
<dbReference type="RefSeq" id="XP_011128663.1">
    <property type="nucleotide sequence ID" value="XM_011130361.1"/>
</dbReference>
<evidence type="ECO:0000313" key="9">
    <source>
        <dbReference type="EMBL" id="EZG87458.1"/>
    </source>
</evidence>
<dbReference type="Gene3D" id="1.10.510.10">
    <property type="entry name" value="Transferase(Phosphotransferase) domain 1"/>
    <property type="match status" value="1"/>
</dbReference>
<dbReference type="PROSITE" id="PS50011">
    <property type="entry name" value="PROTEIN_KINASE_DOM"/>
    <property type="match status" value="1"/>
</dbReference>
<evidence type="ECO:0000256" key="4">
    <source>
        <dbReference type="ARBA" id="ARBA00022777"/>
    </source>
</evidence>
<dbReference type="OMA" id="STIMEIN"/>
<evidence type="ECO:0000256" key="6">
    <source>
        <dbReference type="PROSITE-ProRule" id="PRU10141"/>
    </source>
</evidence>
<dbReference type="InterPro" id="IPR000719">
    <property type="entry name" value="Prot_kinase_dom"/>
</dbReference>
<feature type="region of interest" description="Disordered" evidence="7">
    <location>
        <begin position="167"/>
        <end position="211"/>
    </location>
</feature>
<feature type="region of interest" description="Disordered" evidence="7">
    <location>
        <begin position="625"/>
        <end position="763"/>
    </location>
</feature>
<dbReference type="GO" id="GO:0005524">
    <property type="term" value="F:ATP binding"/>
    <property type="evidence" value="ECO:0007669"/>
    <property type="project" value="UniProtKB-UniRule"/>
</dbReference>
<feature type="compositionally biased region" description="Basic and acidic residues" evidence="7">
    <location>
        <begin position="645"/>
        <end position="672"/>
    </location>
</feature>
<comment type="caution">
    <text evidence="9">The sequence shown here is derived from an EMBL/GenBank/DDBJ whole genome shotgun (WGS) entry which is preliminary data.</text>
</comment>
<keyword evidence="2" id="KW-0808">Transferase</keyword>
<dbReference type="Pfam" id="PF00069">
    <property type="entry name" value="Pkinase"/>
    <property type="match status" value="2"/>
</dbReference>
<dbReference type="GO" id="GO:0004674">
    <property type="term" value="F:protein serine/threonine kinase activity"/>
    <property type="evidence" value="ECO:0007669"/>
    <property type="project" value="UniProtKB-KW"/>
</dbReference>
<proteinExistence type="predicted"/>
<dbReference type="SMART" id="SM00220">
    <property type="entry name" value="S_TKc"/>
    <property type="match status" value="1"/>
</dbReference>
<accession>A0A023BD89</accession>
<feature type="binding site" evidence="6">
    <location>
        <position position="57"/>
    </location>
    <ligand>
        <name>ATP</name>
        <dbReference type="ChEBI" id="CHEBI:30616"/>
    </ligand>
</feature>
<feature type="compositionally biased region" description="Basic and acidic residues" evidence="7">
    <location>
        <begin position="685"/>
        <end position="763"/>
    </location>
</feature>
<evidence type="ECO:0000313" key="10">
    <source>
        <dbReference type="Proteomes" id="UP000019763"/>
    </source>
</evidence>
<dbReference type="PROSITE" id="PS00107">
    <property type="entry name" value="PROTEIN_KINASE_ATP"/>
    <property type="match status" value="1"/>
</dbReference>
<name>A0A023BD89_GRENI</name>
<dbReference type="EMBL" id="AFNH02000052">
    <property type="protein sequence ID" value="EZG87458.1"/>
    <property type="molecule type" value="Genomic_DNA"/>
</dbReference>
<dbReference type="eggNOG" id="KOG0032">
    <property type="taxonomic scope" value="Eukaryota"/>
</dbReference>
<dbReference type="GO" id="GO:0005634">
    <property type="term" value="C:nucleus"/>
    <property type="evidence" value="ECO:0007669"/>
    <property type="project" value="TreeGrafter"/>
</dbReference>
<dbReference type="Gene3D" id="3.30.200.20">
    <property type="entry name" value="Phosphorylase Kinase, domain 1"/>
    <property type="match status" value="1"/>
</dbReference>
<dbReference type="InterPro" id="IPR008271">
    <property type="entry name" value="Ser/Thr_kinase_AS"/>
</dbReference>
<organism evidence="9 10">
    <name type="scientific">Gregarina niphandrodes</name>
    <name type="common">Septate eugregarine</name>
    <dbReference type="NCBI Taxonomy" id="110365"/>
    <lineage>
        <taxon>Eukaryota</taxon>
        <taxon>Sar</taxon>
        <taxon>Alveolata</taxon>
        <taxon>Apicomplexa</taxon>
        <taxon>Conoidasida</taxon>
        <taxon>Gregarinasina</taxon>
        <taxon>Eugregarinorida</taxon>
        <taxon>Gregarinidae</taxon>
        <taxon>Gregarina</taxon>
    </lineage>
</organism>
<keyword evidence="3 6" id="KW-0547">Nucleotide-binding</keyword>
<dbReference type="SUPFAM" id="SSF56112">
    <property type="entry name" value="Protein kinase-like (PK-like)"/>
    <property type="match status" value="1"/>
</dbReference>
<evidence type="ECO:0000256" key="5">
    <source>
        <dbReference type="ARBA" id="ARBA00022840"/>
    </source>
</evidence>
<keyword evidence="1" id="KW-0723">Serine/threonine-protein kinase</keyword>
<keyword evidence="4 9" id="KW-0418">Kinase</keyword>